<evidence type="ECO:0000313" key="2">
    <source>
        <dbReference type="Proteomes" id="UP001629244"/>
    </source>
</evidence>
<evidence type="ECO:0000313" key="1">
    <source>
        <dbReference type="EMBL" id="MFL9839885.1"/>
    </source>
</evidence>
<reference evidence="1 2" key="1">
    <citation type="submission" date="2024-06" db="EMBL/GenBank/DDBJ databases">
        <authorList>
            <person name="Kaempfer P."/>
            <person name="Viver T."/>
        </authorList>
    </citation>
    <scope>NUCLEOTIDE SEQUENCE [LARGE SCALE GENOMIC DNA]</scope>
    <source>
        <strain evidence="1 2">ST-64</strain>
    </source>
</reference>
<dbReference type="RefSeq" id="WP_408076847.1">
    <property type="nucleotide sequence ID" value="NZ_JBELQC010000001.1"/>
</dbReference>
<protein>
    <submittedName>
        <fullName evidence="1">Uncharacterized protein</fullName>
    </submittedName>
</protein>
<accession>A0ABW8YKV5</accession>
<sequence length="201" mass="23043">MILEQEQAMTTPPAYSQYIACLYDQAEPVGDLGRGTHYSIFRSIEWRELDGDFRDSGRFHDFAVIWDEDHDTRIIGLVEQLHMRGLLWPVVFIGERKGMVTVLLWQDVDPVRERSDWYNIVQELASNSIEGDVWNVDFGAFHRDPGQHQKLTNPGGIIDDKSELVAAYLQTVDVLWQLGEKKRAVFKPIVLPASTIEDLSL</sequence>
<proteinExistence type="predicted"/>
<organism evidence="1 2">
    <name type="scientific">Sphingomonas plantiphila</name>
    <dbReference type="NCBI Taxonomy" id="3163295"/>
    <lineage>
        <taxon>Bacteria</taxon>
        <taxon>Pseudomonadati</taxon>
        <taxon>Pseudomonadota</taxon>
        <taxon>Alphaproteobacteria</taxon>
        <taxon>Sphingomonadales</taxon>
        <taxon>Sphingomonadaceae</taxon>
        <taxon>Sphingomonas</taxon>
    </lineage>
</organism>
<comment type="caution">
    <text evidence="1">The sequence shown here is derived from an EMBL/GenBank/DDBJ whole genome shotgun (WGS) entry which is preliminary data.</text>
</comment>
<dbReference type="EMBL" id="JBELQC010000001">
    <property type="protein sequence ID" value="MFL9839885.1"/>
    <property type="molecule type" value="Genomic_DNA"/>
</dbReference>
<dbReference type="Proteomes" id="UP001629244">
    <property type="component" value="Unassembled WGS sequence"/>
</dbReference>
<name>A0ABW8YKV5_9SPHN</name>
<keyword evidence="2" id="KW-1185">Reference proteome</keyword>
<gene>
    <name evidence="1" type="ORF">ABS767_02815</name>
</gene>